<name>A0A9P6ZV00_9AGAM</name>
<evidence type="ECO:0000313" key="1">
    <source>
        <dbReference type="EMBL" id="KAG1776953.1"/>
    </source>
</evidence>
<comment type="caution">
    <text evidence="1">The sequence shown here is derived from an EMBL/GenBank/DDBJ whole genome shotgun (WGS) entry which is preliminary data.</text>
</comment>
<keyword evidence="2" id="KW-1185">Reference proteome</keyword>
<proteinExistence type="predicted"/>
<evidence type="ECO:0000313" key="2">
    <source>
        <dbReference type="Proteomes" id="UP000714275"/>
    </source>
</evidence>
<protein>
    <submittedName>
        <fullName evidence="1">Uncharacterized protein</fullName>
    </submittedName>
</protein>
<reference evidence="1" key="1">
    <citation type="journal article" date="2020" name="New Phytol.">
        <title>Comparative genomics reveals dynamic genome evolution in host specialist ectomycorrhizal fungi.</title>
        <authorList>
            <person name="Lofgren L.A."/>
            <person name="Nguyen N.H."/>
            <person name="Vilgalys R."/>
            <person name="Ruytinx J."/>
            <person name="Liao H.L."/>
            <person name="Branco S."/>
            <person name="Kuo A."/>
            <person name="LaButti K."/>
            <person name="Lipzen A."/>
            <person name="Andreopoulos W."/>
            <person name="Pangilinan J."/>
            <person name="Riley R."/>
            <person name="Hundley H."/>
            <person name="Na H."/>
            <person name="Barry K."/>
            <person name="Grigoriev I.V."/>
            <person name="Stajich J.E."/>
            <person name="Kennedy P.G."/>
        </authorList>
    </citation>
    <scope>NUCLEOTIDE SEQUENCE</scope>
    <source>
        <strain evidence="1">DOB743</strain>
    </source>
</reference>
<dbReference type="AlphaFoldDB" id="A0A9P6ZV00"/>
<dbReference type="OrthoDB" id="2687984at2759"/>
<organism evidence="1 2">
    <name type="scientific">Suillus placidus</name>
    <dbReference type="NCBI Taxonomy" id="48579"/>
    <lineage>
        <taxon>Eukaryota</taxon>
        <taxon>Fungi</taxon>
        <taxon>Dikarya</taxon>
        <taxon>Basidiomycota</taxon>
        <taxon>Agaricomycotina</taxon>
        <taxon>Agaricomycetes</taxon>
        <taxon>Agaricomycetidae</taxon>
        <taxon>Boletales</taxon>
        <taxon>Suillineae</taxon>
        <taxon>Suillaceae</taxon>
        <taxon>Suillus</taxon>
    </lineage>
</organism>
<dbReference type="Proteomes" id="UP000714275">
    <property type="component" value="Unassembled WGS sequence"/>
</dbReference>
<dbReference type="EMBL" id="JABBWD010000023">
    <property type="protein sequence ID" value="KAG1776953.1"/>
    <property type="molecule type" value="Genomic_DNA"/>
</dbReference>
<gene>
    <name evidence="1" type="ORF">EV702DRAFT_1104464</name>
</gene>
<sequence length="99" mass="11423">MGSSRAFSLLCISSTGGTTTAATMVKFESRRHRIISLPPPRRPRHGHLLHLIRVLPCQVQQTCSHDVLHCRLVSCFFFAVHLLHTMMVIDRNTWYVYNY</sequence>
<accession>A0A9P6ZV00</accession>